<gene>
    <name evidence="2" type="ORF">L284_11875</name>
</gene>
<organism evidence="2 3">
    <name type="scientific">Novosphingobium lindaniclasticum LE124</name>
    <dbReference type="NCBI Taxonomy" id="1096930"/>
    <lineage>
        <taxon>Bacteria</taxon>
        <taxon>Pseudomonadati</taxon>
        <taxon>Pseudomonadota</taxon>
        <taxon>Alphaproteobacteria</taxon>
        <taxon>Sphingomonadales</taxon>
        <taxon>Sphingomonadaceae</taxon>
        <taxon>Novosphingobium</taxon>
    </lineage>
</organism>
<evidence type="ECO:0000313" key="2">
    <source>
        <dbReference type="EMBL" id="EQB15328.1"/>
    </source>
</evidence>
<evidence type="ECO:0000313" key="3">
    <source>
        <dbReference type="Proteomes" id="UP000015527"/>
    </source>
</evidence>
<dbReference type="Pfam" id="PF00550">
    <property type="entry name" value="PP-binding"/>
    <property type="match status" value="1"/>
</dbReference>
<dbReference type="SUPFAM" id="SSF47336">
    <property type="entry name" value="ACP-like"/>
    <property type="match status" value="1"/>
</dbReference>
<feature type="domain" description="Carrier" evidence="1">
    <location>
        <begin position="1"/>
        <end position="78"/>
    </location>
</feature>
<proteinExistence type="predicted"/>
<dbReference type="RefSeq" id="WP_021234221.1">
    <property type="nucleotide sequence ID" value="NZ_ATHL01000076.1"/>
</dbReference>
<dbReference type="Gene3D" id="1.10.1200.10">
    <property type="entry name" value="ACP-like"/>
    <property type="match status" value="1"/>
</dbReference>
<evidence type="ECO:0000259" key="1">
    <source>
        <dbReference type="PROSITE" id="PS50075"/>
    </source>
</evidence>
<dbReference type="InterPro" id="IPR036736">
    <property type="entry name" value="ACP-like_sf"/>
</dbReference>
<accession>T0HTB2</accession>
<dbReference type="AlphaFoldDB" id="T0HTB2"/>
<dbReference type="EMBL" id="ATHL01000076">
    <property type="protein sequence ID" value="EQB15328.1"/>
    <property type="molecule type" value="Genomic_DNA"/>
</dbReference>
<comment type="caution">
    <text evidence="2">The sequence shown here is derived from an EMBL/GenBank/DDBJ whole genome shotgun (WGS) entry which is preliminary data.</text>
</comment>
<name>T0HTB2_9SPHN</name>
<dbReference type="PATRIC" id="fig|1096930.3.peg.2364"/>
<dbReference type="PROSITE" id="PS50075">
    <property type="entry name" value="CARRIER"/>
    <property type="match status" value="1"/>
</dbReference>
<dbReference type="Proteomes" id="UP000015527">
    <property type="component" value="Unassembled WGS sequence"/>
</dbReference>
<keyword evidence="3" id="KW-1185">Reference proteome</keyword>
<dbReference type="OrthoDB" id="7508733at2"/>
<dbReference type="InterPro" id="IPR009081">
    <property type="entry name" value="PP-bd_ACP"/>
</dbReference>
<sequence length="79" mass="8470">MPLTESSLIRSIAQFAALEGQVAPETPLFSSGALDSVAMLNLILFIERETGAEIRAEDVTLENFDTAASILDFARKLAA</sequence>
<reference evidence="2 3" key="1">
    <citation type="journal article" date="2013" name="Genome Announc.">
        <title>Genome Sequence of Novosphingobium lindaniclasticum LE124T, Isolated from a Hexachlorocyclohexane Dumpsite.</title>
        <authorList>
            <person name="Saxena A."/>
            <person name="Nayyar N."/>
            <person name="Sangwan N."/>
            <person name="Kumari R."/>
            <person name="Khurana J.P."/>
            <person name="Lal R."/>
        </authorList>
    </citation>
    <scope>NUCLEOTIDE SEQUENCE [LARGE SCALE GENOMIC DNA]</scope>
    <source>
        <strain evidence="2 3">LE124</strain>
    </source>
</reference>
<protein>
    <recommendedName>
        <fullName evidence="1">Carrier domain-containing protein</fullName>
    </recommendedName>
</protein>